<name>A0A1N7L729_9PROT</name>
<dbReference type="EMBL" id="FTOA01000003">
    <property type="protein sequence ID" value="SIS69617.1"/>
    <property type="molecule type" value="Genomic_DNA"/>
</dbReference>
<dbReference type="Proteomes" id="UP000185678">
    <property type="component" value="Unassembled WGS sequence"/>
</dbReference>
<reference evidence="2 3" key="1">
    <citation type="submission" date="2017-01" db="EMBL/GenBank/DDBJ databases">
        <authorList>
            <person name="Mah S.A."/>
            <person name="Swanson W.J."/>
            <person name="Moy G.W."/>
            <person name="Vacquier V.D."/>
        </authorList>
    </citation>
    <scope>NUCLEOTIDE SEQUENCE [LARGE SCALE GENOMIC DNA]</scope>
    <source>
        <strain evidence="2 3">DSM 11589</strain>
    </source>
</reference>
<dbReference type="Pfam" id="PF06411">
    <property type="entry name" value="HdeA"/>
    <property type="match status" value="1"/>
</dbReference>
<feature type="signal peptide" evidence="1">
    <location>
        <begin position="1"/>
        <end position="21"/>
    </location>
</feature>
<keyword evidence="3" id="KW-1185">Reference proteome</keyword>
<organism evidence="2 3">
    <name type="scientific">Insolitispirillum peregrinum</name>
    <dbReference type="NCBI Taxonomy" id="80876"/>
    <lineage>
        <taxon>Bacteria</taxon>
        <taxon>Pseudomonadati</taxon>
        <taxon>Pseudomonadota</taxon>
        <taxon>Alphaproteobacteria</taxon>
        <taxon>Rhodospirillales</taxon>
        <taxon>Novispirillaceae</taxon>
        <taxon>Insolitispirillum</taxon>
    </lineage>
</organism>
<protein>
    <submittedName>
        <fullName evidence="2">Acid stress chaperone HdeB</fullName>
    </submittedName>
</protein>
<accession>A0A1N7L729</accession>
<keyword evidence="1" id="KW-0732">Signal</keyword>
<evidence type="ECO:0000256" key="1">
    <source>
        <dbReference type="SAM" id="SignalP"/>
    </source>
</evidence>
<dbReference type="OrthoDB" id="8239644at2"/>
<dbReference type="AlphaFoldDB" id="A0A1N7L729"/>
<gene>
    <name evidence="2" type="ORF">SAMN05421779_103150</name>
</gene>
<proteinExistence type="predicted"/>
<evidence type="ECO:0000313" key="3">
    <source>
        <dbReference type="Proteomes" id="UP000185678"/>
    </source>
</evidence>
<dbReference type="STRING" id="80876.SAMN05421779_103150"/>
<feature type="chain" id="PRO_5012546255" evidence="1">
    <location>
        <begin position="22"/>
        <end position="104"/>
    </location>
</feature>
<dbReference type="RefSeq" id="WP_076399792.1">
    <property type="nucleotide sequence ID" value="NZ_FTOA01000003.1"/>
</dbReference>
<evidence type="ECO:0000313" key="2">
    <source>
        <dbReference type="EMBL" id="SIS69617.1"/>
    </source>
</evidence>
<dbReference type="InterPro" id="IPR010486">
    <property type="entry name" value="HNS-dep_expression_A/B"/>
</dbReference>
<sequence>MKKLFAVGVVCGALMSAPALAAQDENIDFGSATCGELLSAADTAGADDMAGMMLWLDGYLSGVSGDTVLNWSNLNTFVDQLGSYCQSHKSARLLDAARKVGLGQ</sequence>